<feature type="compositionally biased region" description="Low complexity" evidence="7">
    <location>
        <begin position="349"/>
        <end position="364"/>
    </location>
</feature>
<dbReference type="InterPro" id="IPR000770">
    <property type="entry name" value="SAND_dom"/>
</dbReference>
<dbReference type="GO" id="GO:0003677">
    <property type="term" value="F:DNA binding"/>
    <property type="evidence" value="ECO:0007669"/>
    <property type="project" value="UniProtKB-KW"/>
</dbReference>
<evidence type="ECO:0000256" key="6">
    <source>
        <dbReference type="ARBA" id="ARBA00023242"/>
    </source>
</evidence>
<dbReference type="EMBL" id="OV696701">
    <property type="protein sequence ID" value="CAH1247558.1"/>
    <property type="molecule type" value="Genomic_DNA"/>
</dbReference>
<evidence type="ECO:0000256" key="2">
    <source>
        <dbReference type="ARBA" id="ARBA00022833"/>
    </source>
</evidence>
<feature type="region of interest" description="Disordered" evidence="7">
    <location>
        <begin position="296"/>
        <end position="398"/>
    </location>
</feature>
<dbReference type="Pfam" id="PF01342">
    <property type="entry name" value="SAND"/>
    <property type="match status" value="1"/>
</dbReference>
<keyword evidence="2" id="KW-0862">Zinc</keyword>
<keyword evidence="1" id="KW-0479">Metal-binding</keyword>
<proteinExistence type="predicted"/>
<keyword evidence="10" id="KW-1185">Reference proteome</keyword>
<dbReference type="AlphaFoldDB" id="A0A8J9Z4G8"/>
<evidence type="ECO:0000256" key="3">
    <source>
        <dbReference type="ARBA" id="ARBA00023015"/>
    </source>
</evidence>
<dbReference type="GO" id="GO:0046872">
    <property type="term" value="F:metal ion binding"/>
    <property type="evidence" value="ECO:0007669"/>
    <property type="project" value="UniProtKB-KW"/>
</dbReference>
<keyword evidence="3" id="KW-0805">Transcription regulation</keyword>
<dbReference type="PROSITE" id="PS50864">
    <property type="entry name" value="SAND"/>
    <property type="match status" value="1"/>
</dbReference>
<dbReference type="SUPFAM" id="SSF63763">
    <property type="entry name" value="SAND domain-like"/>
    <property type="match status" value="1"/>
</dbReference>
<dbReference type="PANTHER" id="PTHR10417:SF4">
    <property type="entry name" value="SAND DOMAIN-CONTAINING PROTEIN-RELATED"/>
    <property type="match status" value="1"/>
</dbReference>
<gene>
    <name evidence="9" type="primary">GMEB2</name>
    <name evidence="9" type="ORF">BLAG_LOCUS9186</name>
</gene>
<name>A0A8J9Z4G8_BRALA</name>
<organism evidence="9 10">
    <name type="scientific">Branchiostoma lanceolatum</name>
    <name type="common">Common lancelet</name>
    <name type="synonym">Amphioxus lanceolatum</name>
    <dbReference type="NCBI Taxonomy" id="7740"/>
    <lineage>
        <taxon>Eukaryota</taxon>
        <taxon>Metazoa</taxon>
        <taxon>Chordata</taxon>
        <taxon>Cephalochordata</taxon>
        <taxon>Leptocardii</taxon>
        <taxon>Amphioxiformes</taxon>
        <taxon>Branchiostomatidae</taxon>
        <taxon>Branchiostoma</taxon>
    </lineage>
</organism>
<dbReference type="Proteomes" id="UP000838412">
    <property type="component" value="Chromosome 16"/>
</dbReference>
<evidence type="ECO:0000313" key="9">
    <source>
        <dbReference type="EMBL" id="CAH1247558.1"/>
    </source>
</evidence>
<dbReference type="InterPro" id="IPR059099">
    <property type="entry name" value="GMEB1/2/Spe-44_dom"/>
</dbReference>
<keyword evidence="6" id="KW-0539">Nucleus</keyword>
<evidence type="ECO:0000313" key="10">
    <source>
        <dbReference type="Proteomes" id="UP000838412"/>
    </source>
</evidence>
<dbReference type="OrthoDB" id="5792412at2759"/>
<feature type="region of interest" description="Disordered" evidence="7">
    <location>
        <begin position="1"/>
        <end position="23"/>
    </location>
</feature>
<feature type="compositionally biased region" description="Polar residues" evidence="7">
    <location>
        <begin position="312"/>
        <end position="332"/>
    </location>
</feature>
<evidence type="ECO:0000256" key="5">
    <source>
        <dbReference type="ARBA" id="ARBA00023163"/>
    </source>
</evidence>
<feature type="compositionally biased region" description="Basic and acidic residues" evidence="7">
    <location>
        <begin position="1"/>
        <end position="20"/>
    </location>
</feature>
<evidence type="ECO:0000256" key="7">
    <source>
        <dbReference type="SAM" id="MobiDB-lite"/>
    </source>
</evidence>
<dbReference type="SMART" id="SM00258">
    <property type="entry name" value="SAND"/>
    <property type="match status" value="1"/>
</dbReference>
<evidence type="ECO:0000259" key="8">
    <source>
        <dbReference type="PROSITE" id="PS50864"/>
    </source>
</evidence>
<keyword evidence="5" id="KW-0804">Transcription</keyword>
<evidence type="ECO:0000256" key="1">
    <source>
        <dbReference type="ARBA" id="ARBA00022723"/>
    </source>
</evidence>
<dbReference type="PANTHER" id="PTHR10417">
    <property type="entry name" value="GLUCOCORTICOID MODULATORY ELEMENT-BINDING PROTEIN"/>
    <property type="match status" value="1"/>
</dbReference>
<dbReference type="Gene3D" id="3.10.390.10">
    <property type="entry name" value="SAND domain-like"/>
    <property type="match status" value="1"/>
</dbReference>
<accession>A0A8J9Z4G8</accession>
<protein>
    <submittedName>
        <fullName evidence="9">GMEB2 protein</fullName>
    </submittedName>
</protein>
<reference evidence="9" key="1">
    <citation type="submission" date="2022-01" db="EMBL/GenBank/DDBJ databases">
        <authorList>
            <person name="Braso-Vives M."/>
        </authorList>
    </citation>
    <scope>NUCLEOTIDE SEQUENCE</scope>
</reference>
<evidence type="ECO:0000256" key="4">
    <source>
        <dbReference type="ARBA" id="ARBA00023125"/>
    </source>
</evidence>
<keyword evidence="4" id="KW-0238">DNA-binding</keyword>
<dbReference type="InterPro" id="IPR010919">
    <property type="entry name" value="SAND-like_dom_sf"/>
</dbReference>
<dbReference type="Pfam" id="PF25892">
    <property type="entry name" value="Spe-44"/>
    <property type="match status" value="1"/>
</dbReference>
<feature type="domain" description="SAND" evidence="8">
    <location>
        <begin position="19"/>
        <end position="100"/>
    </location>
</feature>
<sequence length="398" mass="44174">MATREAAHEDPRSRSPVKSEDEGDNEVAYPVMCGDNQGLLVWKKFICPGIHSRCIRYNGMMRTPKEFVVEAGKAGLKDWKRAIRINGTMIRRMMETGELDYYQHEQVCSKTCRSNRFDVPSGVALQLSLQASGLRPPEFVQTEGQGIPQMVPAERLYAAAAALGASAPHFTPTSPTPVSPEDSLLFWSGIREVGVLDGIFTWIFDALSDLQQCVQHGSCTAEEAQMLTSVLNGLGLMEEVKGRLAQQKTEADRQVEEYNRDLQGQQSSTHILELERQCAERRRQSQALKRRLERLENVLQHTPGRKRARALSPQQGATPKPSSAVTAQTNRHLSPEAAPQDLSMKNGHSVSSPLDSSLSSSRSSTPGLHYMNGESNEREDRKGRMVVKSEVNSRSSSR</sequence>